<comment type="caution">
    <text evidence="2">The sequence shown here is derived from an EMBL/GenBank/DDBJ whole genome shotgun (WGS) entry which is preliminary data.</text>
</comment>
<dbReference type="PANTHER" id="PTHR30011:SF32">
    <property type="entry name" value="CONSERVED PROTEIN"/>
    <property type="match status" value="1"/>
</dbReference>
<dbReference type="OrthoDB" id="5723200at2"/>
<reference evidence="2 3" key="1">
    <citation type="submission" date="2018-01" db="EMBL/GenBank/DDBJ databases">
        <title>The draft genome sequence of Halioglobus lutimaris HF004.</title>
        <authorList>
            <person name="Du Z.-J."/>
            <person name="Shi M.-J."/>
        </authorList>
    </citation>
    <scope>NUCLEOTIDE SEQUENCE [LARGE SCALE GENOMIC DNA]</scope>
    <source>
        <strain evidence="2 3">HF004</strain>
    </source>
</reference>
<dbReference type="Gene3D" id="3.20.20.30">
    <property type="entry name" value="Luciferase-like domain"/>
    <property type="match status" value="1"/>
</dbReference>
<feature type="domain" description="Luciferase-like" evidence="1">
    <location>
        <begin position="15"/>
        <end position="244"/>
    </location>
</feature>
<dbReference type="InterPro" id="IPR036661">
    <property type="entry name" value="Luciferase-like_sf"/>
</dbReference>
<dbReference type="PANTHER" id="PTHR30011">
    <property type="entry name" value="ALKANESULFONATE MONOOXYGENASE-RELATED"/>
    <property type="match status" value="1"/>
</dbReference>
<gene>
    <name evidence="2" type="ORF">C0039_07720</name>
</gene>
<dbReference type="EMBL" id="PKUS01000007">
    <property type="protein sequence ID" value="PLW69410.1"/>
    <property type="molecule type" value="Genomic_DNA"/>
</dbReference>
<dbReference type="GO" id="GO:0016705">
    <property type="term" value="F:oxidoreductase activity, acting on paired donors, with incorporation or reduction of molecular oxygen"/>
    <property type="evidence" value="ECO:0007669"/>
    <property type="project" value="InterPro"/>
</dbReference>
<dbReference type="SUPFAM" id="SSF51679">
    <property type="entry name" value="Bacterial luciferase-like"/>
    <property type="match status" value="1"/>
</dbReference>
<accession>A0A2N5X4K3</accession>
<name>A0A2N5X4K3_9GAMM</name>
<organism evidence="2 3">
    <name type="scientific">Pseudohalioglobus lutimaris</name>
    <dbReference type="NCBI Taxonomy" id="1737061"/>
    <lineage>
        <taxon>Bacteria</taxon>
        <taxon>Pseudomonadati</taxon>
        <taxon>Pseudomonadota</taxon>
        <taxon>Gammaproteobacteria</taxon>
        <taxon>Cellvibrionales</taxon>
        <taxon>Halieaceae</taxon>
        <taxon>Pseudohalioglobus</taxon>
    </lineage>
</organism>
<dbReference type="RefSeq" id="WP_101517753.1">
    <property type="nucleotide sequence ID" value="NZ_PKUS01000007.1"/>
</dbReference>
<sequence length="295" mass="32204">MKIGVCLPYMKAGLNREDYLAWFKAVDEGPFHAISCGERVHGPTYDMRVVLSAAAMATQRVELTPTLYVLPMHNATRVAKEIATLDILSGGRVNKVVVGYGGRELDYAAVGARFVGRYGRMDKQVAQMHQVWNGEEIVVGGGPIGPTPTWPKAPALLAGAMGPKSIERCAQWADGLYAWSGNGEREELQRSFDMADAAWARADRDTAPYRLGGFWYTLADDGQSKLYDYVYEYLAIAGPEIAKMMAESVHRSSADALLQGLDNAEAAGCEEVFLVPATAELAEIHRLAELLETRG</sequence>
<proteinExistence type="predicted"/>
<dbReference type="InterPro" id="IPR011251">
    <property type="entry name" value="Luciferase-like_dom"/>
</dbReference>
<dbReference type="Proteomes" id="UP000235005">
    <property type="component" value="Unassembled WGS sequence"/>
</dbReference>
<protein>
    <submittedName>
        <fullName evidence="2">LLM class flavin-dependent oxidoreductase</fullName>
    </submittedName>
</protein>
<dbReference type="InterPro" id="IPR051260">
    <property type="entry name" value="Diverse_substr_monoxygenases"/>
</dbReference>
<dbReference type="AlphaFoldDB" id="A0A2N5X4K3"/>
<evidence type="ECO:0000313" key="2">
    <source>
        <dbReference type="EMBL" id="PLW69410.1"/>
    </source>
</evidence>
<evidence type="ECO:0000259" key="1">
    <source>
        <dbReference type="Pfam" id="PF00296"/>
    </source>
</evidence>
<evidence type="ECO:0000313" key="3">
    <source>
        <dbReference type="Proteomes" id="UP000235005"/>
    </source>
</evidence>
<dbReference type="Pfam" id="PF00296">
    <property type="entry name" value="Bac_luciferase"/>
    <property type="match status" value="1"/>
</dbReference>
<keyword evidence="3" id="KW-1185">Reference proteome</keyword>